<dbReference type="Proteomes" id="UP000814033">
    <property type="component" value="Unassembled WGS sequence"/>
</dbReference>
<evidence type="ECO:0000313" key="1">
    <source>
        <dbReference type="EMBL" id="KAI0052092.1"/>
    </source>
</evidence>
<sequence length="138" mass="14845">MCGPQYEKVRDAWGVSAGGGPCAGRVAVSVPTGDSQRYTSDGSRRHSPVQTPRTRPRRLRSLRRCRSPSSIVLSSVTAHPSPSRPPAHRTHRAPHTAPASTSCTCHRRDPRAPCLAAPCPRWATCPCSSECNGLIPAR</sequence>
<proteinExistence type="predicted"/>
<comment type="caution">
    <text evidence="1">The sequence shown here is derived from an EMBL/GenBank/DDBJ whole genome shotgun (WGS) entry which is preliminary data.</text>
</comment>
<accession>A0ACB8S7J1</accession>
<protein>
    <submittedName>
        <fullName evidence="1">Uncharacterized protein</fullName>
    </submittedName>
</protein>
<reference evidence="1" key="1">
    <citation type="submission" date="2021-02" db="EMBL/GenBank/DDBJ databases">
        <authorList>
            <consortium name="DOE Joint Genome Institute"/>
            <person name="Ahrendt S."/>
            <person name="Looney B.P."/>
            <person name="Miyauchi S."/>
            <person name="Morin E."/>
            <person name="Drula E."/>
            <person name="Courty P.E."/>
            <person name="Chicoki N."/>
            <person name="Fauchery L."/>
            <person name="Kohler A."/>
            <person name="Kuo A."/>
            <person name="Labutti K."/>
            <person name="Pangilinan J."/>
            <person name="Lipzen A."/>
            <person name="Riley R."/>
            <person name="Andreopoulos W."/>
            <person name="He G."/>
            <person name="Johnson J."/>
            <person name="Barry K.W."/>
            <person name="Grigoriev I.V."/>
            <person name="Nagy L."/>
            <person name="Hibbett D."/>
            <person name="Henrissat B."/>
            <person name="Matheny P.B."/>
            <person name="Labbe J."/>
            <person name="Martin F."/>
        </authorList>
    </citation>
    <scope>NUCLEOTIDE SEQUENCE</scope>
    <source>
        <strain evidence="1">FP105234-sp</strain>
    </source>
</reference>
<keyword evidence="2" id="KW-1185">Reference proteome</keyword>
<gene>
    <name evidence="1" type="ORF">FA95DRAFT_53515</name>
</gene>
<name>A0ACB8S7J1_9AGAM</name>
<dbReference type="EMBL" id="MU275847">
    <property type="protein sequence ID" value="KAI0052092.1"/>
    <property type="molecule type" value="Genomic_DNA"/>
</dbReference>
<organism evidence="1 2">
    <name type="scientific">Auriscalpium vulgare</name>
    <dbReference type="NCBI Taxonomy" id="40419"/>
    <lineage>
        <taxon>Eukaryota</taxon>
        <taxon>Fungi</taxon>
        <taxon>Dikarya</taxon>
        <taxon>Basidiomycota</taxon>
        <taxon>Agaricomycotina</taxon>
        <taxon>Agaricomycetes</taxon>
        <taxon>Russulales</taxon>
        <taxon>Auriscalpiaceae</taxon>
        <taxon>Auriscalpium</taxon>
    </lineage>
</organism>
<evidence type="ECO:0000313" key="2">
    <source>
        <dbReference type="Proteomes" id="UP000814033"/>
    </source>
</evidence>
<reference evidence="1" key="2">
    <citation type="journal article" date="2022" name="New Phytol.">
        <title>Evolutionary transition to the ectomycorrhizal habit in the genomes of a hyperdiverse lineage of mushroom-forming fungi.</title>
        <authorList>
            <person name="Looney B."/>
            <person name="Miyauchi S."/>
            <person name="Morin E."/>
            <person name="Drula E."/>
            <person name="Courty P.E."/>
            <person name="Kohler A."/>
            <person name="Kuo A."/>
            <person name="LaButti K."/>
            <person name="Pangilinan J."/>
            <person name="Lipzen A."/>
            <person name="Riley R."/>
            <person name="Andreopoulos W."/>
            <person name="He G."/>
            <person name="Johnson J."/>
            <person name="Nolan M."/>
            <person name="Tritt A."/>
            <person name="Barry K.W."/>
            <person name="Grigoriev I.V."/>
            <person name="Nagy L.G."/>
            <person name="Hibbett D."/>
            <person name="Henrissat B."/>
            <person name="Matheny P.B."/>
            <person name="Labbe J."/>
            <person name="Martin F.M."/>
        </authorList>
    </citation>
    <scope>NUCLEOTIDE SEQUENCE</scope>
    <source>
        <strain evidence="1">FP105234-sp</strain>
    </source>
</reference>